<protein>
    <recommendedName>
        <fullName evidence="4">Arrestin C-terminal-like domain-containing protein</fullName>
    </recommendedName>
</protein>
<evidence type="ECO:0000313" key="5">
    <source>
        <dbReference type="EMBL" id="EDW59559.1"/>
    </source>
</evidence>
<dbReference type="HOGENOM" id="CLU_039221_0_1_1"/>
<organism evidence="5 6">
    <name type="scientific">Drosophila virilis</name>
    <name type="common">Fruit fly</name>
    <dbReference type="NCBI Taxonomy" id="7244"/>
    <lineage>
        <taxon>Eukaryota</taxon>
        <taxon>Metazoa</taxon>
        <taxon>Ecdysozoa</taxon>
        <taxon>Arthropoda</taxon>
        <taxon>Hexapoda</taxon>
        <taxon>Insecta</taxon>
        <taxon>Pterygota</taxon>
        <taxon>Neoptera</taxon>
        <taxon>Endopterygota</taxon>
        <taxon>Diptera</taxon>
        <taxon>Brachycera</taxon>
        <taxon>Muscomorpha</taxon>
        <taxon>Ephydroidea</taxon>
        <taxon>Drosophilidae</taxon>
        <taxon>Drosophila</taxon>
    </lineage>
</organism>
<sequence length="431" mass="48228">MVVSCEIDFKDNPFGVYYAGQVISGSVVLNADKEKLVKAIILKIRGFACTCWSEDETDLDNKTTEETYSGHEDYIRSKVELLAAEGKNVALEPGSHVYNFACQIPAVCPSSFEGTHGRVRYMVNVKLIRPWKFDQTFSRPFTVLKVMDLNREGLFLSTPAHSEDQKTYNCWPCRSEPIRLQLSLPQRGFVPGQKIPVGVLVTNDSHIRVEEIEASLVMMVLYYSQHSVKTISERFVVSKQQGEGVTRNCKKQFTFDLLVPATPPTCFDLCRIIQIAYQVAVETKVKGWHINERVHMPVTIGNVPLTRQLTQQPRPIPVEVEVVAQQLDEKALVLVDDVSAAAPAATVNPWAADATIAPPSYAEALHIREGPIKPSKSATPRKSKHTEFSPSTTQTKENCAFTPLYAVFHINNLAETTQGDRAEDIDRSTWF</sequence>
<dbReference type="InterPro" id="IPR011022">
    <property type="entry name" value="Arrestin_C-like"/>
</dbReference>
<dbReference type="GO" id="GO:0005737">
    <property type="term" value="C:cytoplasm"/>
    <property type="evidence" value="ECO:0007669"/>
    <property type="project" value="TreeGrafter"/>
</dbReference>
<gene>
    <name evidence="5" type="primary">Dvir\GJ10221</name>
    <name evidence="5" type="ORF">Dvir_GJ10221</name>
</gene>
<reference evidence="5 6" key="1">
    <citation type="journal article" date="2007" name="Nature">
        <title>Evolution of genes and genomes on the Drosophila phylogeny.</title>
        <authorList>
            <consortium name="Drosophila 12 Genomes Consortium"/>
            <person name="Clark A.G."/>
            <person name="Eisen M.B."/>
            <person name="Smith D.R."/>
            <person name="Bergman C.M."/>
            <person name="Oliver B."/>
            <person name="Markow T.A."/>
            <person name="Kaufman T.C."/>
            <person name="Kellis M."/>
            <person name="Gelbart W."/>
            <person name="Iyer V.N."/>
            <person name="Pollard D.A."/>
            <person name="Sackton T.B."/>
            <person name="Larracuente A.M."/>
            <person name="Singh N.D."/>
            <person name="Abad J.P."/>
            <person name="Abt D.N."/>
            <person name="Adryan B."/>
            <person name="Aguade M."/>
            <person name="Akashi H."/>
            <person name="Anderson W.W."/>
            <person name="Aquadro C.F."/>
            <person name="Ardell D.H."/>
            <person name="Arguello R."/>
            <person name="Artieri C.G."/>
            <person name="Barbash D.A."/>
            <person name="Barker D."/>
            <person name="Barsanti P."/>
            <person name="Batterham P."/>
            <person name="Batzoglou S."/>
            <person name="Begun D."/>
            <person name="Bhutkar A."/>
            <person name="Blanco E."/>
            <person name="Bosak S.A."/>
            <person name="Bradley R.K."/>
            <person name="Brand A.D."/>
            <person name="Brent M.R."/>
            <person name="Brooks A.N."/>
            <person name="Brown R.H."/>
            <person name="Butlin R.K."/>
            <person name="Caggese C."/>
            <person name="Calvi B.R."/>
            <person name="Bernardo de Carvalho A."/>
            <person name="Caspi A."/>
            <person name="Castrezana S."/>
            <person name="Celniker S.E."/>
            <person name="Chang J.L."/>
            <person name="Chapple C."/>
            <person name="Chatterji S."/>
            <person name="Chinwalla A."/>
            <person name="Civetta A."/>
            <person name="Clifton S.W."/>
            <person name="Comeron J.M."/>
            <person name="Costello J.C."/>
            <person name="Coyne J.A."/>
            <person name="Daub J."/>
            <person name="David R.G."/>
            <person name="Delcher A.L."/>
            <person name="Delehaunty K."/>
            <person name="Do C.B."/>
            <person name="Ebling H."/>
            <person name="Edwards K."/>
            <person name="Eickbush T."/>
            <person name="Evans J.D."/>
            <person name="Filipski A."/>
            <person name="Findeiss S."/>
            <person name="Freyhult E."/>
            <person name="Fulton L."/>
            <person name="Fulton R."/>
            <person name="Garcia A.C."/>
            <person name="Gardiner A."/>
            <person name="Garfield D.A."/>
            <person name="Garvin B.E."/>
            <person name="Gibson G."/>
            <person name="Gilbert D."/>
            <person name="Gnerre S."/>
            <person name="Godfrey J."/>
            <person name="Good R."/>
            <person name="Gotea V."/>
            <person name="Gravely B."/>
            <person name="Greenberg A.J."/>
            <person name="Griffiths-Jones S."/>
            <person name="Gross S."/>
            <person name="Guigo R."/>
            <person name="Gustafson E.A."/>
            <person name="Haerty W."/>
            <person name="Hahn M.W."/>
            <person name="Halligan D.L."/>
            <person name="Halpern A.L."/>
            <person name="Halter G.M."/>
            <person name="Han M.V."/>
            <person name="Heger A."/>
            <person name="Hillier L."/>
            <person name="Hinrichs A.S."/>
            <person name="Holmes I."/>
            <person name="Hoskins R.A."/>
            <person name="Hubisz M.J."/>
            <person name="Hultmark D."/>
            <person name="Huntley M.A."/>
            <person name="Jaffe D.B."/>
            <person name="Jagadeeshan S."/>
            <person name="Jeck W.R."/>
            <person name="Johnson J."/>
            <person name="Jones C.D."/>
            <person name="Jordan W.C."/>
            <person name="Karpen G.H."/>
            <person name="Kataoka E."/>
            <person name="Keightley P.D."/>
            <person name="Kheradpour P."/>
            <person name="Kirkness E.F."/>
            <person name="Koerich L.B."/>
            <person name="Kristiansen K."/>
            <person name="Kudrna D."/>
            <person name="Kulathinal R.J."/>
            <person name="Kumar S."/>
            <person name="Kwok R."/>
            <person name="Lander E."/>
            <person name="Langley C.H."/>
            <person name="Lapoint R."/>
            <person name="Lazzaro B.P."/>
            <person name="Lee S.J."/>
            <person name="Levesque L."/>
            <person name="Li R."/>
            <person name="Lin C.F."/>
            <person name="Lin M.F."/>
            <person name="Lindblad-Toh K."/>
            <person name="Llopart A."/>
            <person name="Long M."/>
            <person name="Low L."/>
            <person name="Lozovsky E."/>
            <person name="Lu J."/>
            <person name="Luo M."/>
            <person name="Machado C.A."/>
            <person name="Makalowski W."/>
            <person name="Marzo M."/>
            <person name="Matsuda M."/>
            <person name="Matzkin L."/>
            <person name="McAllister B."/>
            <person name="McBride C.S."/>
            <person name="McKernan B."/>
            <person name="McKernan K."/>
            <person name="Mendez-Lago M."/>
            <person name="Minx P."/>
            <person name="Mollenhauer M.U."/>
            <person name="Montooth K."/>
            <person name="Mount S.M."/>
            <person name="Mu X."/>
            <person name="Myers E."/>
            <person name="Negre B."/>
            <person name="Newfeld S."/>
            <person name="Nielsen R."/>
            <person name="Noor M.A."/>
            <person name="O'Grady P."/>
            <person name="Pachter L."/>
            <person name="Papaceit M."/>
            <person name="Parisi M.J."/>
            <person name="Parisi M."/>
            <person name="Parts L."/>
            <person name="Pedersen J.S."/>
            <person name="Pesole G."/>
            <person name="Phillippy A.M."/>
            <person name="Ponting C.P."/>
            <person name="Pop M."/>
            <person name="Porcelli D."/>
            <person name="Powell J.R."/>
            <person name="Prohaska S."/>
            <person name="Pruitt K."/>
            <person name="Puig M."/>
            <person name="Quesneville H."/>
            <person name="Ram K.R."/>
            <person name="Rand D."/>
            <person name="Rasmussen M.D."/>
            <person name="Reed L.K."/>
            <person name="Reenan R."/>
            <person name="Reily A."/>
            <person name="Remington K.A."/>
            <person name="Rieger T.T."/>
            <person name="Ritchie M.G."/>
            <person name="Robin C."/>
            <person name="Rogers Y.H."/>
            <person name="Rohde C."/>
            <person name="Rozas J."/>
            <person name="Rubenfield M.J."/>
            <person name="Ruiz A."/>
            <person name="Russo S."/>
            <person name="Salzberg S.L."/>
            <person name="Sanchez-Gracia A."/>
            <person name="Saranga D.J."/>
            <person name="Sato H."/>
            <person name="Schaeffer S.W."/>
            <person name="Schatz M.C."/>
            <person name="Schlenke T."/>
            <person name="Schwartz R."/>
            <person name="Segarra C."/>
            <person name="Singh R.S."/>
            <person name="Sirot L."/>
            <person name="Sirota M."/>
            <person name="Sisneros N.B."/>
            <person name="Smith C.D."/>
            <person name="Smith T.F."/>
            <person name="Spieth J."/>
            <person name="Stage D.E."/>
            <person name="Stark A."/>
            <person name="Stephan W."/>
            <person name="Strausberg R.L."/>
            <person name="Strempel S."/>
            <person name="Sturgill D."/>
            <person name="Sutton G."/>
            <person name="Sutton G.G."/>
            <person name="Tao W."/>
            <person name="Teichmann S."/>
            <person name="Tobari Y.N."/>
            <person name="Tomimura Y."/>
            <person name="Tsolas J.M."/>
            <person name="Valente V.L."/>
            <person name="Venter E."/>
            <person name="Venter J.C."/>
            <person name="Vicario S."/>
            <person name="Vieira F.G."/>
            <person name="Vilella A.J."/>
            <person name="Villasante A."/>
            <person name="Walenz B."/>
            <person name="Wang J."/>
            <person name="Wasserman M."/>
            <person name="Watts T."/>
            <person name="Wilson D."/>
            <person name="Wilson R.K."/>
            <person name="Wing R.A."/>
            <person name="Wolfner M.F."/>
            <person name="Wong A."/>
            <person name="Wong G.K."/>
            <person name="Wu C.I."/>
            <person name="Wu G."/>
            <person name="Yamamoto D."/>
            <person name="Yang H.P."/>
            <person name="Yang S.P."/>
            <person name="Yorke J.A."/>
            <person name="Yoshida K."/>
            <person name="Zdobnov E."/>
            <person name="Zhang P."/>
            <person name="Zhang Y."/>
            <person name="Zimin A.V."/>
            <person name="Baldwin J."/>
            <person name="Abdouelleil A."/>
            <person name="Abdulkadir J."/>
            <person name="Abebe A."/>
            <person name="Abera B."/>
            <person name="Abreu J."/>
            <person name="Acer S.C."/>
            <person name="Aftuck L."/>
            <person name="Alexander A."/>
            <person name="An P."/>
            <person name="Anderson E."/>
            <person name="Anderson S."/>
            <person name="Arachi H."/>
            <person name="Azer M."/>
            <person name="Bachantsang P."/>
            <person name="Barry A."/>
            <person name="Bayul T."/>
            <person name="Berlin A."/>
            <person name="Bessette D."/>
            <person name="Bloom T."/>
            <person name="Blye J."/>
            <person name="Boguslavskiy L."/>
            <person name="Bonnet C."/>
            <person name="Boukhgalter B."/>
            <person name="Bourzgui I."/>
            <person name="Brown A."/>
            <person name="Cahill P."/>
            <person name="Channer S."/>
            <person name="Cheshatsang Y."/>
            <person name="Chuda L."/>
            <person name="Citroen M."/>
            <person name="Collymore A."/>
            <person name="Cooke P."/>
            <person name="Costello M."/>
            <person name="D'Aco K."/>
            <person name="Daza R."/>
            <person name="De Haan G."/>
            <person name="DeGray S."/>
            <person name="DeMaso C."/>
            <person name="Dhargay N."/>
            <person name="Dooley K."/>
            <person name="Dooley E."/>
            <person name="Doricent M."/>
            <person name="Dorje P."/>
            <person name="Dorjee K."/>
            <person name="Dupes A."/>
            <person name="Elong R."/>
            <person name="Falk J."/>
            <person name="Farina A."/>
            <person name="Faro S."/>
            <person name="Ferguson D."/>
            <person name="Fisher S."/>
            <person name="Foley C.D."/>
            <person name="Franke A."/>
            <person name="Friedrich D."/>
            <person name="Gadbois L."/>
            <person name="Gearin G."/>
            <person name="Gearin C.R."/>
            <person name="Giannoukos G."/>
            <person name="Goode T."/>
            <person name="Graham J."/>
            <person name="Grandbois E."/>
            <person name="Grewal S."/>
            <person name="Gyaltsen K."/>
            <person name="Hafez N."/>
            <person name="Hagos B."/>
            <person name="Hall J."/>
            <person name="Henson C."/>
            <person name="Hollinger A."/>
            <person name="Honan T."/>
            <person name="Huard M.D."/>
            <person name="Hughes L."/>
            <person name="Hurhula B."/>
            <person name="Husby M.E."/>
            <person name="Kamat A."/>
            <person name="Kanga B."/>
            <person name="Kashin S."/>
            <person name="Khazanovich D."/>
            <person name="Kisner P."/>
            <person name="Lance K."/>
            <person name="Lara M."/>
            <person name="Lee W."/>
            <person name="Lennon N."/>
            <person name="Letendre F."/>
            <person name="LeVine R."/>
            <person name="Lipovsky A."/>
            <person name="Liu X."/>
            <person name="Liu J."/>
            <person name="Liu S."/>
            <person name="Lokyitsang T."/>
            <person name="Lokyitsang Y."/>
            <person name="Lubonja R."/>
            <person name="Lui A."/>
            <person name="MacDonald P."/>
            <person name="Magnisalis V."/>
            <person name="Maru K."/>
            <person name="Matthews C."/>
            <person name="McCusker W."/>
            <person name="McDonough S."/>
            <person name="Mehta T."/>
            <person name="Meldrim J."/>
            <person name="Meneus L."/>
            <person name="Mihai O."/>
            <person name="Mihalev A."/>
            <person name="Mihova T."/>
            <person name="Mittelman R."/>
            <person name="Mlenga V."/>
            <person name="Montmayeur A."/>
            <person name="Mulrain L."/>
            <person name="Navidi A."/>
            <person name="Naylor J."/>
            <person name="Negash T."/>
            <person name="Nguyen T."/>
            <person name="Nguyen N."/>
            <person name="Nicol R."/>
            <person name="Norbu C."/>
            <person name="Norbu N."/>
            <person name="Novod N."/>
            <person name="O'Neill B."/>
            <person name="Osman S."/>
            <person name="Markiewicz E."/>
            <person name="Oyono O.L."/>
            <person name="Patti C."/>
            <person name="Phunkhang P."/>
            <person name="Pierre F."/>
            <person name="Priest M."/>
            <person name="Raghuraman S."/>
            <person name="Rege F."/>
            <person name="Reyes R."/>
            <person name="Rise C."/>
            <person name="Rogov P."/>
            <person name="Ross K."/>
            <person name="Ryan E."/>
            <person name="Settipalli S."/>
            <person name="Shea T."/>
            <person name="Sherpa N."/>
            <person name="Shi L."/>
            <person name="Shih D."/>
            <person name="Sparrow T."/>
            <person name="Spaulding J."/>
            <person name="Stalker J."/>
            <person name="Stange-Thomann N."/>
            <person name="Stavropoulos S."/>
            <person name="Stone C."/>
            <person name="Strader C."/>
            <person name="Tesfaye S."/>
            <person name="Thomson T."/>
            <person name="Thoulutsang Y."/>
            <person name="Thoulutsang D."/>
            <person name="Topham K."/>
            <person name="Topping I."/>
            <person name="Tsamla T."/>
            <person name="Vassiliev H."/>
            <person name="Vo A."/>
            <person name="Wangchuk T."/>
            <person name="Wangdi T."/>
            <person name="Weiand M."/>
            <person name="Wilkinson J."/>
            <person name="Wilson A."/>
            <person name="Yadav S."/>
            <person name="Young G."/>
            <person name="Yu Q."/>
            <person name="Zembek L."/>
            <person name="Zhong D."/>
            <person name="Zimmer A."/>
            <person name="Zwirko Z."/>
            <person name="Jaffe D.B."/>
            <person name="Alvarez P."/>
            <person name="Brockman W."/>
            <person name="Butler J."/>
            <person name="Chin C."/>
            <person name="Gnerre S."/>
            <person name="Grabherr M."/>
            <person name="Kleber M."/>
            <person name="Mauceli E."/>
            <person name="MacCallum I."/>
        </authorList>
    </citation>
    <scope>NUCLEOTIDE SEQUENCE [LARGE SCALE GENOMIC DNA]</scope>
    <source>
        <strain evidence="6">Tucson 15010-1051.87</strain>
    </source>
</reference>
<accession>B4M4J8</accession>
<dbReference type="OrthoDB" id="2333384at2759"/>
<dbReference type="AlphaFoldDB" id="B4M4J8"/>
<dbReference type="InParanoid" id="B4M4J8"/>
<dbReference type="PANTHER" id="PTHR11188">
    <property type="entry name" value="ARRESTIN DOMAIN CONTAINING PROTEIN"/>
    <property type="match status" value="1"/>
</dbReference>
<evidence type="ECO:0000256" key="1">
    <source>
        <dbReference type="ARBA" id="ARBA00005298"/>
    </source>
</evidence>
<dbReference type="FunCoup" id="B4M4J8">
    <property type="interactions" value="113"/>
</dbReference>
<dbReference type="Gene3D" id="2.60.40.640">
    <property type="match status" value="2"/>
</dbReference>
<dbReference type="eggNOG" id="KOG3780">
    <property type="taxonomic scope" value="Eukaryota"/>
</dbReference>
<comment type="similarity">
    <text evidence="1">Belongs to the arrestin family.</text>
</comment>
<keyword evidence="2" id="KW-0716">Sensory transduction</keyword>
<dbReference type="KEGG" id="dvi:6632494"/>
<dbReference type="Pfam" id="PF02752">
    <property type="entry name" value="Arrestin_C"/>
    <property type="match status" value="1"/>
</dbReference>
<dbReference type="Proteomes" id="UP000008792">
    <property type="component" value="Unassembled WGS sequence"/>
</dbReference>
<dbReference type="OMA" id="TMVVIYY"/>
<dbReference type="PANTHER" id="PTHR11188:SF167">
    <property type="entry name" value="ARRESTIN C-TERMINAL-LIKE DOMAIN-CONTAINING PROTEIN-RELATED"/>
    <property type="match status" value="1"/>
</dbReference>
<dbReference type="EMBL" id="CH940652">
    <property type="protein sequence ID" value="EDW59559.1"/>
    <property type="molecule type" value="Genomic_DNA"/>
</dbReference>
<evidence type="ECO:0000256" key="3">
    <source>
        <dbReference type="SAM" id="MobiDB-lite"/>
    </source>
</evidence>
<dbReference type="Pfam" id="PF00339">
    <property type="entry name" value="Arrestin_N"/>
    <property type="match status" value="1"/>
</dbReference>
<dbReference type="PhylomeDB" id="B4M4J8"/>
<proteinExistence type="inferred from homology"/>
<dbReference type="STRING" id="7244.B4M4J8"/>
<evidence type="ECO:0000256" key="2">
    <source>
        <dbReference type="ARBA" id="ARBA00022606"/>
    </source>
</evidence>
<dbReference type="InterPro" id="IPR011021">
    <property type="entry name" value="Arrestin-like_N"/>
</dbReference>
<dbReference type="InterPro" id="IPR014752">
    <property type="entry name" value="Arrestin-like_C"/>
</dbReference>
<feature type="region of interest" description="Disordered" evidence="3">
    <location>
        <begin position="372"/>
        <end position="395"/>
    </location>
</feature>
<dbReference type="GO" id="GO:0015031">
    <property type="term" value="P:protein transport"/>
    <property type="evidence" value="ECO:0007669"/>
    <property type="project" value="TreeGrafter"/>
</dbReference>
<evidence type="ECO:0000313" key="6">
    <source>
        <dbReference type="Proteomes" id="UP000008792"/>
    </source>
</evidence>
<evidence type="ECO:0000259" key="4">
    <source>
        <dbReference type="SMART" id="SM01017"/>
    </source>
</evidence>
<dbReference type="InterPro" id="IPR014756">
    <property type="entry name" value="Ig_E-set"/>
</dbReference>
<dbReference type="SUPFAM" id="SSF81296">
    <property type="entry name" value="E set domains"/>
    <property type="match status" value="2"/>
</dbReference>
<dbReference type="SMART" id="SM01017">
    <property type="entry name" value="Arrestin_C"/>
    <property type="match status" value="1"/>
</dbReference>
<name>B4M4J8_DROVI</name>
<dbReference type="InterPro" id="IPR050357">
    <property type="entry name" value="Arrestin_domain-protein"/>
</dbReference>
<feature type="domain" description="Arrestin C-terminal-like" evidence="4">
    <location>
        <begin position="174"/>
        <end position="305"/>
    </location>
</feature>
<dbReference type="SMR" id="B4M4J8"/>
<keyword evidence="6" id="KW-1185">Reference proteome</keyword>